<protein>
    <submittedName>
        <fullName evidence="1">Uncharacterized protein</fullName>
    </submittedName>
</protein>
<accession>A0AAV4CI11</accession>
<keyword evidence="2" id="KW-1185">Reference proteome</keyword>
<reference evidence="1 2" key="1">
    <citation type="journal article" date="2021" name="Elife">
        <title>Chloroplast acquisition without the gene transfer in kleptoplastic sea slugs, Plakobranchus ocellatus.</title>
        <authorList>
            <person name="Maeda T."/>
            <person name="Takahashi S."/>
            <person name="Yoshida T."/>
            <person name="Shimamura S."/>
            <person name="Takaki Y."/>
            <person name="Nagai Y."/>
            <person name="Toyoda A."/>
            <person name="Suzuki Y."/>
            <person name="Arimoto A."/>
            <person name="Ishii H."/>
            <person name="Satoh N."/>
            <person name="Nishiyama T."/>
            <person name="Hasebe M."/>
            <person name="Maruyama T."/>
            <person name="Minagawa J."/>
            <person name="Obokata J."/>
            <person name="Shigenobu S."/>
        </authorList>
    </citation>
    <scope>NUCLEOTIDE SEQUENCE [LARGE SCALE GENOMIC DNA]</scope>
</reference>
<evidence type="ECO:0000313" key="1">
    <source>
        <dbReference type="EMBL" id="GFO31430.1"/>
    </source>
</evidence>
<gene>
    <name evidence="1" type="ORF">PoB_005793500</name>
</gene>
<name>A0AAV4CI11_9GAST</name>
<sequence>MERTASAGSACEQTDLAFADPASGGHYFGIGADKQQLGTTAVLFTVWFTAQETDIFIIYRCSVFVRIPSSAKKLIRPICPRDLAKAQRLVYIMLSGFKVDAVQSVTQPSGLNLDEGRRGDLLERNEIFPEINLTSTDQSVDVRTRVRTAPHTPEKTRLETSLLDSTNQNLMSEAGGGAASGSQRLEGGRDLWLIQWLCVREYNFQIRSVDPKGTIDQCLLTPATVAANLVPNVVLCIPLYYTGEAERKIWTTGEPRISIQFAQACALTPVPLF</sequence>
<dbReference type="EMBL" id="BLXT01006392">
    <property type="protein sequence ID" value="GFO31430.1"/>
    <property type="molecule type" value="Genomic_DNA"/>
</dbReference>
<proteinExistence type="predicted"/>
<dbReference type="Proteomes" id="UP000735302">
    <property type="component" value="Unassembled WGS sequence"/>
</dbReference>
<organism evidence="1 2">
    <name type="scientific">Plakobranchus ocellatus</name>
    <dbReference type="NCBI Taxonomy" id="259542"/>
    <lineage>
        <taxon>Eukaryota</taxon>
        <taxon>Metazoa</taxon>
        <taxon>Spiralia</taxon>
        <taxon>Lophotrochozoa</taxon>
        <taxon>Mollusca</taxon>
        <taxon>Gastropoda</taxon>
        <taxon>Heterobranchia</taxon>
        <taxon>Euthyneura</taxon>
        <taxon>Panpulmonata</taxon>
        <taxon>Sacoglossa</taxon>
        <taxon>Placobranchoidea</taxon>
        <taxon>Plakobranchidae</taxon>
        <taxon>Plakobranchus</taxon>
    </lineage>
</organism>
<evidence type="ECO:0000313" key="2">
    <source>
        <dbReference type="Proteomes" id="UP000735302"/>
    </source>
</evidence>
<comment type="caution">
    <text evidence="1">The sequence shown here is derived from an EMBL/GenBank/DDBJ whole genome shotgun (WGS) entry which is preliminary data.</text>
</comment>
<dbReference type="AlphaFoldDB" id="A0AAV4CI11"/>